<gene>
    <name evidence="1" type="ORF">AAHA92_05931</name>
</gene>
<reference evidence="1 2" key="1">
    <citation type="submission" date="2024-06" db="EMBL/GenBank/DDBJ databases">
        <title>A chromosome level genome sequence of Diviner's sage (Salvia divinorum).</title>
        <authorList>
            <person name="Ford S.A."/>
            <person name="Ro D.-K."/>
            <person name="Ness R.W."/>
            <person name="Phillips M.A."/>
        </authorList>
    </citation>
    <scope>NUCLEOTIDE SEQUENCE [LARGE SCALE GENOMIC DNA]</scope>
    <source>
        <strain evidence="1">SAF-2024a</strain>
        <tissue evidence="1">Leaf</tissue>
    </source>
</reference>
<dbReference type="PANTHER" id="PTHR35121">
    <property type="entry name" value="HOMEODOMAIN PROTEIN 8, PUTATIVE-RELATED"/>
    <property type="match status" value="1"/>
</dbReference>
<protein>
    <submittedName>
        <fullName evidence="1">Uncharacterized protein</fullName>
    </submittedName>
</protein>
<keyword evidence="2" id="KW-1185">Reference proteome</keyword>
<evidence type="ECO:0000313" key="2">
    <source>
        <dbReference type="Proteomes" id="UP001567538"/>
    </source>
</evidence>
<dbReference type="EMBL" id="JBEAFC010000003">
    <property type="protein sequence ID" value="KAL1563468.1"/>
    <property type="molecule type" value="Genomic_DNA"/>
</dbReference>
<dbReference type="Proteomes" id="UP001567538">
    <property type="component" value="Unassembled WGS sequence"/>
</dbReference>
<accession>A0ABD1I7K0</accession>
<dbReference type="AlphaFoldDB" id="A0ABD1I7K0"/>
<evidence type="ECO:0000313" key="1">
    <source>
        <dbReference type="EMBL" id="KAL1563468.1"/>
    </source>
</evidence>
<sequence>MWSAAAEMMGRCVFEGSLSMCDTDIERRPYHRDCKLHCIRRQENAPTLLQNRVMFHFLKDNLAPNVPFLCIVHQVGLGKASLRAQPTIRFHYIEI</sequence>
<name>A0ABD1I7K0_SALDI</name>
<dbReference type="PANTHER" id="PTHR35121:SF4">
    <property type="entry name" value="SWIM-TYPE DOMAIN-CONTAINING PROTEIN"/>
    <property type="match status" value="1"/>
</dbReference>
<comment type="caution">
    <text evidence="1">The sequence shown here is derived from an EMBL/GenBank/DDBJ whole genome shotgun (WGS) entry which is preliminary data.</text>
</comment>
<proteinExistence type="predicted"/>
<organism evidence="1 2">
    <name type="scientific">Salvia divinorum</name>
    <name type="common">Maria pastora</name>
    <name type="synonym">Diviner's sage</name>
    <dbReference type="NCBI Taxonomy" id="28513"/>
    <lineage>
        <taxon>Eukaryota</taxon>
        <taxon>Viridiplantae</taxon>
        <taxon>Streptophyta</taxon>
        <taxon>Embryophyta</taxon>
        <taxon>Tracheophyta</taxon>
        <taxon>Spermatophyta</taxon>
        <taxon>Magnoliopsida</taxon>
        <taxon>eudicotyledons</taxon>
        <taxon>Gunneridae</taxon>
        <taxon>Pentapetalae</taxon>
        <taxon>asterids</taxon>
        <taxon>lamiids</taxon>
        <taxon>Lamiales</taxon>
        <taxon>Lamiaceae</taxon>
        <taxon>Nepetoideae</taxon>
        <taxon>Mentheae</taxon>
        <taxon>Salviinae</taxon>
        <taxon>Salvia</taxon>
        <taxon>Salvia subgen. Calosphace</taxon>
    </lineage>
</organism>